<keyword evidence="3" id="KW-1185">Reference proteome</keyword>
<dbReference type="RefSeq" id="XP_060289022.1">
    <property type="nucleotide sequence ID" value="XM_060429494.1"/>
</dbReference>
<proteinExistence type="predicted"/>
<feature type="compositionally biased region" description="Basic and acidic residues" evidence="1">
    <location>
        <begin position="147"/>
        <end position="160"/>
    </location>
</feature>
<name>A0AAJ0C9V5_9PEZI</name>
<dbReference type="AlphaFoldDB" id="A0AAJ0C9V5"/>
<dbReference type="EMBL" id="MU838997">
    <property type="protein sequence ID" value="KAK1772809.1"/>
    <property type="molecule type" value="Genomic_DNA"/>
</dbReference>
<dbReference type="GeneID" id="85312681"/>
<evidence type="ECO:0000313" key="3">
    <source>
        <dbReference type="Proteomes" id="UP001244011"/>
    </source>
</evidence>
<organism evidence="2 3">
    <name type="scientific">Phialemonium atrogriseum</name>
    <dbReference type="NCBI Taxonomy" id="1093897"/>
    <lineage>
        <taxon>Eukaryota</taxon>
        <taxon>Fungi</taxon>
        <taxon>Dikarya</taxon>
        <taxon>Ascomycota</taxon>
        <taxon>Pezizomycotina</taxon>
        <taxon>Sordariomycetes</taxon>
        <taxon>Sordariomycetidae</taxon>
        <taxon>Cephalothecales</taxon>
        <taxon>Cephalothecaceae</taxon>
        <taxon>Phialemonium</taxon>
    </lineage>
</organism>
<protein>
    <submittedName>
        <fullName evidence="2">Uncharacterized protein</fullName>
    </submittedName>
</protein>
<evidence type="ECO:0000313" key="2">
    <source>
        <dbReference type="EMBL" id="KAK1772809.1"/>
    </source>
</evidence>
<dbReference type="Proteomes" id="UP001244011">
    <property type="component" value="Unassembled WGS sequence"/>
</dbReference>
<feature type="region of interest" description="Disordered" evidence="1">
    <location>
        <begin position="147"/>
        <end position="173"/>
    </location>
</feature>
<comment type="caution">
    <text evidence="2">The sequence shown here is derived from an EMBL/GenBank/DDBJ whole genome shotgun (WGS) entry which is preliminary data.</text>
</comment>
<reference evidence="2" key="1">
    <citation type="submission" date="2023-06" db="EMBL/GenBank/DDBJ databases">
        <title>Genome-scale phylogeny and comparative genomics of the fungal order Sordariales.</title>
        <authorList>
            <consortium name="Lawrence Berkeley National Laboratory"/>
            <person name="Hensen N."/>
            <person name="Bonometti L."/>
            <person name="Westerberg I."/>
            <person name="Brannstrom I.O."/>
            <person name="Guillou S."/>
            <person name="Cros-Aarteil S."/>
            <person name="Calhoun S."/>
            <person name="Haridas S."/>
            <person name="Kuo A."/>
            <person name="Mondo S."/>
            <person name="Pangilinan J."/>
            <person name="Riley R."/>
            <person name="Labutti K."/>
            <person name="Andreopoulos B."/>
            <person name="Lipzen A."/>
            <person name="Chen C."/>
            <person name="Yanf M."/>
            <person name="Daum C."/>
            <person name="Ng V."/>
            <person name="Clum A."/>
            <person name="Steindorff A."/>
            <person name="Ohm R."/>
            <person name="Martin F."/>
            <person name="Silar P."/>
            <person name="Natvig D."/>
            <person name="Lalanne C."/>
            <person name="Gautier V."/>
            <person name="Ament-Velasquez S.L."/>
            <person name="Kruys A."/>
            <person name="Hutchinson M.I."/>
            <person name="Powell A.J."/>
            <person name="Barry K."/>
            <person name="Miller A.N."/>
            <person name="Grigoriev I.V."/>
            <person name="Debuchy R."/>
            <person name="Gladieux P."/>
            <person name="Thoren M.H."/>
            <person name="Johannesson H."/>
        </authorList>
    </citation>
    <scope>NUCLEOTIDE SEQUENCE</scope>
    <source>
        <strain evidence="2">8032-3</strain>
    </source>
</reference>
<sequence>MAPKSKSKKMDPYETDPAKIPPTDDYAHVLFHTPDVVLRYWESVVYEKCTYANVMYESEEYRDIFAVGSVIIKSNHMTHVPYHRDHSLSDANAPVAIALVHDCLAEMGIQVPTIYFQGKINNFDVLIESRISGVGLNAAWPSLSPEEEKASFKTQAREVGEDSNDNPIRHENPIAHDMSGLLRQLAAAEAQTITYREPALDLHRGDQQQPVAA</sequence>
<accession>A0AAJ0C9V5</accession>
<evidence type="ECO:0000256" key="1">
    <source>
        <dbReference type="SAM" id="MobiDB-lite"/>
    </source>
</evidence>
<gene>
    <name evidence="2" type="ORF">QBC33DRAFT_554252</name>
</gene>